<feature type="chain" id="PRO_5001703184" evidence="1">
    <location>
        <begin position="21"/>
        <end position="170"/>
    </location>
</feature>
<sequence>MLPTLPIILLLSSTITVVSSAPISPLHRRYDIDWQFTLDAPSPVADDNFPDHGKLVAWPPYRELDGTVPFSPDFLDALNAWKSDAPLTHVGFNPPPRPPGMVTPLDEGYVESFEYPPNTLRCTAFGGCVERGPETEEERREREETVIWELGEQAEAVVVDDQFVKDLFTS</sequence>
<dbReference type="InParanoid" id="A0A074YCU8"/>
<dbReference type="Proteomes" id="UP000030641">
    <property type="component" value="Unassembled WGS sequence"/>
</dbReference>
<organism evidence="2 3">
    <name type="scientific">Aureobasidium subglaciale (strain EXF-2481)</name>
    <name type="common">Aureobasidium pullulans var. subglaciale</name>
    <dbReference type="NCBI Taxonomy" id="1043005"/>
    <lineage>
        <taxon>Eukaryota</taxon>
        <taxon>Fungi</taxon>
        <taxon>Dikarya</taxon>
        <taxon>Ascomycota</taxon>
        <taxon>Pezizomycotina</taxon>
        <taxon>Dothideomycetes</taxon>
        <taxon>Dothideomycetidae</taxon>
        <taxon>Dothideales</taxon>
        <taxon>Saccotheciaceae</taxon>
        <taxon>Aureobasidium</taxon>
    </lineage>
</organism>
<keyword evidence="1" id="KW-0732">Signal</keyword>
<dbReference type="RefSeq" id="XP_013340359.1">
    <property type="nucleotide sequence ID" value="XM_013484905.1"/>
</dbReference>
<protein>
    <submittedName>
        <fullName evidence="2">Uncharacterized protein</fullName>
    </submittedName>
</protein>
<keyword evidence="3" id="KW-1185">Reference proteome</keyword>
<accession>A0A074YCU8</accession>
<dbReference type="EMBL" id="KL584774">
    <property type="protein sequence ID" value="KEQ91962.1"/>
    <property type="molecule type" value="Genomic_DNA"/>
</dbReference>
<name>A0A074YCU8_AURSE</name>
<dbReference type="HOGENOM" id="CLU_1570325_0_0_1"/>
<evidence type="ECO:0000256" key="1">
    <source>
        <dbReference type="SAM" id="SignalP"/>
    </source>
</evidence>
<reference evidence="2 3" key="1">
    <citation type="journal article" date="2014" name="BMC Genomics">
        <title>Genome sequencing of four Aureobasidium pullulans varieties: biotechnological potential, stress tolerance, and description of new species.</title>
        <authorList>
            <person name="Gostin Ar C."/>
            <person name="Ohm R.A."/>
            <person name="Kogej T."/>
            <person name="Sonjak S."/>
            <person name="Turk M."/>
            <person name="Zajc J."/>
            <person name="Zalar P."/>
            <person name="Grube M."/>
            <person name="Sun H."/>
            <person name="Han J."/>
            <person name="Sharma A."/>
            <person name="Chiniquy J."/>
            <person name="Ngan C.Y."/>
            <person name="Lipzen A."/>
            <person name="Barry K."/>
            <person name="Grigoriev I.V."/>
            <person name="Gunde-Cimerman N."/>
        </authorList>
    </citation>
    <scope>NUCLEOTIDE SEQUENCE [LARGE SCALE GENOMIC DNA]</scope>
    <source>
        <strain evidence="2 3">EXF-2481</strain>
    </source>
</reference>
<feature type="signal peptide" evidence="1">
    <location>
        <begin position="1"/>
        <end position="20"/>
    </location>
</feature>
<evidence type="ECO:0000313" key="3">
    <source>
        <dbReference type="Proteomes" id="UP000030641"/>
    </source>
</evidence>
<dbReference type="OrthoDB" id="3899241at2759"/>
<proteinExistence type="predicted"/>
<evidence type="ECO:0000313" key="2">
    <source>
        <dbReference type="EMBL" id="KEQ91962.1"/>
    </source>
</evidence>
<dbReference type="AlphaFoldDB" id="A0A074YCU8"/>
<gene>
    <name evidence="2" type="ORF">AUEXF2481DRAFT_8183</name>
</gene>
<dbReference type="GeneID" id="25371667"/>